<evidence type="ECO:0000313" key="9">
    <source>
        <dbReference type="Proteomes" id="UP000008914"/>
    </source>
</evidence>
<dbReference type="HOGENOM" id="CLU_045498_5_0_11"/>
<dbReference type="PANTHER" id="PTHR43701">
    <property type="entry name" value="MEMBRANE TRANSPORTER PROTEIN MJ0441-RELATED"/>
    <property type="match status" value="1"/>
</dbReference>
<comment type="subcellular location">
    <subcellularLocation>
        <location evidence="6">Cell membrane</location>
        <topology evidence="6">Multi-pass membrane protein</topology>
    </subcellularLocation>
    <subcellularLocation>
        <location evidence="1">Membrane</location>
        <topology evidence="1">Multi-pass membrane protein</topology>
    </subcellularLocation>
</comment>
<dbReference type="OrthoDB" id="528320at2"/>
<reference evidence="8 9" key="1">
    <citation type="journal article" date="2010" name="Stand. Genomic Sci.">
        <title>Complete genome sequence of Intrasporangium calvum type strain (7 KIP).</title>
        <authorList>
            <person name="Del Rio T.G."/>
            <person name="Chertkov O."/>
            <person name="Yasawong M."/>
            <person name="Lucas S."/>
            <person name="Deshpande S."/>
            <person name="Cheng J.F."/>
            <person name="Detter C."/>
            <person name="Tapia R."/>
            <person name="Han C."/>
            <person name="Goodwin L."/>
            <person name="Pitluck S."/>
            <person name="Liolios K."/>
            <person name="Ivanova N."/>
            <person name="Mavromatis K."/>
            <person name="Pati A."/>
            <person name="Chen A."/>
            <person name="Palaniappan K."/>
            <person name="Land M."/>
            <person name="Hauser L."/>
            <person name="Chang Y.J."/>
            <person name="Jeffries C.D."/>
            <person name="Rohde M."/>
            <person name="Pukall R."/>
            <person name="Sikorski J."/>
            <person name="Goker M."/>
            <person name="Woyke T."/>
            <person name="Bristow J."/>
            <person name="Eisen J.A."/>
            <person name="Markowitz V."/>
            <person name="Hugenholtz P."/>
            <person name="Kyrpides N.C."/>
            <person name="Klenk H.P."/>
            <person name="Lapidus A."/>
        </authorList>
    </citation>
    <scope>NUCLEOTIDE SEQUENCE [LARGE SCALE GENOMIC DNA]</scope>
    <source>
        <strain evidence="9">ATCC 23552 / DSM 43043 / JCM 3097 / NBRC 12989 / 7 KIP</strain>
    </source>
</reference>
<dbReference type="STRING" id="710696.Intca_2280"/>
<proteinExistence type="inferred from homology"/>
<evidence type="ECO:0000256" key="5">
    <source>
        <dbReference type="ARBA" id="ARBA00023136"/>
    </source>
</evidence>
<feature type="transmembrane region" description="Helical" evidence="6">
    <location>
        <begin position="157"/>
        <end position="180"/>
    </location>
</feature>
<comment type="similarity">
    <text evidence="2 6">Belongs to the 4-toluene sulfonate uptake permease (TSUP) (TC 2.A.102) family.</text>
</comment>
<accession>E6SF00</accession>
<feature type="transmembrane region" description="Helical" evidence="6">
    <location>
        <begin position="212"/>
        <end position="235"/>
    </location>
</feature>
<gene>
    <name evidence="8" type="ordered locus">Intca_2280</name>
</gene>
<name>E6SF00_INTC7</name>
<organism evidence="8 9">
    <name type="scientific">Intrasporangium calvum (strain ATCC 23552 / DSM 43043 / JCM 3097 / NBRC 12989 / NCIMB 10167 / NRRL B-3866 / 7 KIP)</name>
    <dbReference type="NCBI Taxonomy" id="710696"/>
    <lineage>
        <taxon>Bacteria</taxon>
        <taxon>Bacillati</taxon>
        <taxon>Actinomycetota</taxon>
        <taxon>Actinomycetes</taxon>
        <taxon>Micrococcales</taxon>
        <taxon>Intrasporangiaceae</taxon>
        <taxon>Intrasporangium</taxon>
    </lineage>
</organism>
<keyword evidence="4 6" id="KW-1133">Transmembrane helix</keyword>
<feature type="transmembrane region" description="Helical" evidence="6">
    <location>
        <begin position="247"/>
        <end position="268"/>
    </location>
</feature>
<feature type="compositionally biased region" description="Basic and acidic residues" evidence="7">
    <location>
        <begin position="316"/>
        <end position="328"/>
    </location>
</feature>
<evidence type="ECO:0000256" key="3">
    <source>
        <dbReference type="ARBA" id="ARBA00022692"/>
    </source>
</evidence>
<feature type="transmembrane region" description="Helical" evidence="6">
    <location>
        <begin position="132"/>
        <end position="151"/>
    </location>
</feature>
<feature type="region of interest" description="Disordered" evidence="7">
    <location>
        <begin position="301"/>
        <end position="344"/>
    </location>
</feature>
<feature type="transmembrane region" description="Helical" evidence="6">
    <location>
        <begin position="75"/>
        <end position="95"/>
    </location>
</feature>
<evidence type="ECO:0000256" key="6">
    <source>
        <dbReference type="RuleBase" id="RU363041"/>
    </source>
</evidence>
<keyword evidence="9" id="KW-1185">Reference proteome</keyword>
<dbReference type="eggNOG" id="COG0730">
    <property type="taxonomic scope" value="Bacteria"/>
</dbReference>
<dbReference type="KEGG" id="ica:Intca_2280"/>
<dbReference type="AlphaFoldDB" id="E6SF00"/>
<dbReference type="InterPro" id="IPR002781">
    <property type="entry name" value="TM_pro_TauE-like"/>
</dbReference>
<sequence length="344" mass="35381">MAAPLLALAALLSIFIGVAFGLLGGGGSILTTPLLVYVLDFQPKQAITASLFIVGITSIFGLVQHARQGRVRWRTGLIFGVAGMVGAFLGGQLGAHLPGSLLLGAFAVMMGITAVAMIRGRRSPDTRHANGLPLFRILLDGFAVGLVTGLVGAGGGFLVVPALALLGGLPMGAAVATSLLVISMKSFAGFAGYALQFGVNGHVVQANPETQIDWAVTLLVTGFAILGALTGSLVVGRIHPDKLRKAFGYFVLVMAIFMLSQEVGATVLDYAGRGWLDAMTVVIAVVALVGIIGWLIRRAPAPSAGAGDASGSDEADERRLDTAPDSDLRPGVQTSATTGARLRR</sequence>
<feature type="transmembrane region" description="Helical" evidence="6">
    <location>
        <begin position="101"/>
        <end position="120"/>
    </location>
</feature>
<dbReference type="GO" id="GO:0005886">
    <property type="term" value="C:plasma membrane"/>
    <property type="evidence" value="ECO:0007669"/>
    <property type="project" value="UniProtKB-SubCell"/>
</dbReference>
<feature type="compositionally biased region" description="Low complexity" evidence="7">
    <location>
        <begin position="301"/>
        <end position="312"/>
    </location>
</feature>
<evidence type="ECO:0000313" key="8">
    <source>
        <dbReference type="EMBL" id="ADU48789.1"/>
    </source>
</evidence>
<dbReference type="EMBL" id="CP002343">
    <property type="protein sequence ID" value="ADU48789.1"/>
    <property type="molecule type" value="Genomic_DNA"/>
</dbReference>
<keyword evidence="3 6" id="KW-0812">Transmembrane</keyword>
<dbReference type="InterPro" id="IPR051598">
    <property type="entry name" value="TSUP/Inactive_protease-like"/>
</dbReference>
<dbReference type="Proteomes" id="UP000008914">
    <property type="component" value="Chromosome"/>
</dbReference>
<evidence type="ECO:0000256" key="4">
    <source>
        <dbReference type="ARBA" id="ARBA00022989"/>
    </source>
</evidence>
<dbReference type="Pfam" id="PF01925">
    <property type="entry name" value="TauE"/>
    <property type="match status" value="1"/>
</dbReference>
<feature type="transmembrane region" description="Helical" evidence="6">
    <location>
        <begin position="187"/>
        <end position="206"/>
    </location>
</feature>
<evidence type="ECO:0000256" key="7">
    <source>
        <dbReference type="SAM" id="MobiDB-lite"/>
    </source>
</evidence>
<protein>
    <recommendedName>
        <fullName evidence="6">Probable membrane transporter protein</fullName>
    </recommendedName>
</protein>
<evidence type="ECO:0000256" key="1">
    <source>
        <dbReference type="ARBA" id="ARBA00004141"/>
    </source>
</evidence>
<keyword evidence="5 6" id="KW-0472">Membrane</keyword>
<feature type="transmembrane region" description="Helical" evidence="6">
    <location>
        <begin position="274"/>
        <end position="296"/>
    </location>
</feature>
<dbReference type="RefSeq" id="WP_013493104.1">
    <property type="nucleotide sequence ID" value="NC_014830.1"/>
</dbReference>
<feature type="transmembrane region" description="Helical" evidence="6">
    <location>
        <begin position="45"/>
        <end position="63"/>
    </location>
</feature>
<keyword evidence="6" id="KW-1003">Cell membrane</keyword>
<evidence type="ECO:0000256" key="2">
    <source>
        <dbReference type="ARBA" id="ARBA00009142"/>
    </source>
</evidence>
<dbReference type="PANTHER" id="PTHR43701:SF2">
    <property type="entry name" value="MEMBRANE TRANSPORTER PROTEIN YJNA-RELATED"/>
    <property type="match status" value="1"/>
</dbReference>